<dbReference type="FunFam" id="3.40.50.620:FF:000032">
    <property type="entry name" value="Valine--tRNA ligase"/>
    <property type="match status" value="1"/>
</dbReference>
<keyword evidence="5 12" id="KW-0547">Nucleotide-binding</keyword>
<evidence type="ECO:0000256" key="4">
    <source>
        <dbReference type="ARBA" id="ARBA00022598"/>
    </source>
</evidence>
<evidence type="ECO:0000256" key="12">
    <source>
        <dbReference type="HAMAP-Rule" id="MF_02004"/>
    </source>
</evidence>
<dbReference type="Gene3D" id="1.10.730.10">
    <property type="entry name" value="Isoleucyl-tRNA Synthetase, Domain 1"/>
    <property type="match status" value="1"/>
</dbReference>
<dbReference type="Gene3D" id="1.10.287.380">
    <property type="entry name" value="Valyl-tRNA synthetase, C-terminal domain"/>
    <property type="match status" value="1"/>
</dbReference>
<keyword evidence="9 12" id="KW-0030">Aminoacyl-tRNA synthetase</keyword>
<dbReference type="RefSeq" id="WP_189487433.1">
    <property type="nucleotide sequence ID" value="NZ_BMZO01000001.1"/>
</dbReference>
<dbReference type="InterPro" id="IPR037118">
    <property type="entry name" value="Val-tRNA_synth_C_sf"/>
</dbReference>
<keyword evidence="17" id="KW-1185">Reference proteome</keyword>
<comment type="subunit">
    <text evidence="2 12">Monomer.</text>
</comment>
<feature type="domain" description="Aminoacyl-tRNA synthetase class Ia" evidence="13">
    <location>
        <begin position="16"/>
        <end position="659"/>
    </location>
</feature>
<dbReference type="InterPro" id="IPR002300">
    <property type="entry name" value="aa-tRNA-synth_Ia"/>
</dbReference>
<organism evidence="16 17">
    <name type="scientific">Limoniibacter endophyticus</name>
    <dbReference type="NCBI Taxonomy" id="1565040"/>
    <lineage>
        <taxon>Bacteria</taxon>
        <taxon>Pseudomonadati</taxon>
        <taxon>Pseudomonadota</taxon>
        <taxon>Alphaproteobacteria</taxon>
        <taxon>Hyphomicrobiales</taxon>
        <taxon>Bartonellaceae</taxon>
        <taxon>Limoniibacter</taxon>
    </lineage>
</organism>
<keyword evidence="3 12" id="KW-0963">Cytoplasm</keyword>
<dbReference type="InterPro" id="IPR009008">
    <property type="entry name" value="Val/Leu/Ile-tRNA-synth_edit"/>
</dbReference>
<dbReference type="SUPFAM" id="SSF52374">
    <property type="entry name" value="Nucleotidylyl transferase"/>
    <property type="match status" value="1"/>
</dbReference>
<comment type="function">
    <text evidence="12">Catalyzes the attachment of valine to tRNA(Val). As ValRS can inadvertently accommodate and process structurally similar amino acids such as threonine, to avoid such errors, it has a 'posttransfer' editing activity that hydrolyzes mischarged Thr-tRNA(Val) in a tRNA-dependent manner.</text>
</comment>
<dbReference type="HAMAP" id="MF_02004">
    <property type="entry name" value="Val_tRNA_synth_type1"/>
    <property type="match status" value="1"/>
</dbReference>
<comment type="domain">
    <text evidence="12">The C-terminal coiled-coil domain is crucial for aminoacylation activity.</text>
</comment>
<dbReference type="EMBL" id="BMZO01000001">
    <property type="protein sequence ID" value="GHC63040.1"/>
    <property type="molecule type" value="Genomic_DNA"/>
</dbReference>
<feature type="short sequence motif" description="'KMSKS' region" evidence="12">
    <location>
        <begin position="619"/>
        <end position="623"/>
    </location>
</feature>
<feature type="binding site" evidence="12">
    <location>
        <position position="622"/>
    </location>
    <ligand>
        <name>ATP</name>
        <dbReference type="ChEBI" id="CHEBI:30616"/>
    </ligand>
</feature>
<dbReference type="Pfam" id="PF10458">
    <property type="entry name" value="Val_tRNA-synt_C"/>
    <property type="match status" value="1"/>
</dbReference>
<dbReference type="AlphaFoldDB" id="A0A8J3GG79"/>
<keyword evidence="6 12" id="KW-0067">ATP-binding</keyword>
<reference evidence="16" key="2">
    <citation type="submission" date="2020-09" db="EMBL/GenBank/DDBJ databases">
        <authorList>
            <person name="Sun Q."/>
            <person name="Kim S."/>
        </authorList>
    </citation>
    <scope>NUCLEOTIDE SEQUENCE</scope>
    <source>
        <strain evidence="16">KCTC 42097</strain>
    </source>
</reference>
<evidence type="ECO:0000256" key="11">
    <source>
        <dbReference type="ARBA" id="ARBA00060830"/>
    </source>
</evidence>
<dbReference type="PANTHER" id="PTHR11946">
    <property type="entry name" value="VALYL-TRNA SYNTHETASES"/>
    <property type="match status" value="1"/>
</dbReference>
<dbReference type="Pfam" id="PF08264">
    <property type="entry name" value="Anticodon_1"/>
    <property type="match status" value="1"/>
</dbReference>
<evidence type="ECO:0000256" key="7">
    <source>
        <dbReference type="ARBA" id="ARBA00022917"/>
    </source>
</evidence>
<dbReference type="NCBIfam" id="TIGR00422">
    <property type="entry name" value="valS"/>
    <property type="match status" value="1"/>
</dbReference>
<dbReference type="Gene3D" id="3.90.740.10">
    <property type="entry name" value="Valyl/Leucyl/Isoleucyl-tRNA synthetase, editing domain"/>
    <property type="match status" value="1"/>
</dbReference>
<evidence type="ECO:0000256" key="9">
    <source>
        <dbReference type="ARBA" id="ARBA00023146"/>
    </source>
</evidence>
<dbReference type="GO" id="GO:0005524">
    <property type="term" value="F:ATP binding"/>
    <property type="evidence" value="ECO:0007669"/>
    <property type="project" value="UniProtKB-UniRule"/>
</dbReference>
<keyword evidence="7 12" id="KW-0648">Protein biosynthesis</keyword>
<proteinExistence type="inferred from homology"/>
<evidence type="ECO:0000256" key="1">
    <source>
        <dbReference type="ARBA" id="ARBA00004496"/>
    </source>
</evidence>
<comment type="caution">
    <text evidence="16">The sequence shown here is derived from an EMBL/GenBank/DDBJ whole genome shotgun (WGS) entry which is preliminary data.</text>
</comment>
<dbReference type="CDD" id="cd07962">
    <property type="entry name" value="Anticodon_Ia_Val"/>
    <property type="match status" value="1"/>
</dbReference>
<dbReference type="InterPro" id="IPR002303">
    <property type="entry name" value="Valyl-tRNA_ligase"/>
</dbReference>
<dbReference type="InterPro" id="IPR001412">
    <property type="entry name" value="aa-tRNA-synth_I_CS"/>
</dbReference>
<comment type="catalytic activity">
    <reaction evidence="10 12">
        <text>tRNA(Val) + L-valine + ATP = L-valyl-tRNA(Val) + AMP + diphosphate</text>
        <dbReference type="Rhea" id="RHEA:10704"/>
        <dbReference type="Rhea" id="RHEA-COMP:9672"/>
        <dbReference type="Rhea" id="RHEA-COMP:9708"/>
        <dbReference type="ChEBI" id="CHEBI:30616"/>
        <dbReference type="ChEBI" id="CHEBI:33019"/>
        <dbReference type="ChEBI" id="CHEBI:57762"/>
        <dbReference type="ChEBI" id="CHEBI:78442"/>
        <dbReference type="ChEBI" id="CHEBI:78537"/>
        <dbReference type="ChEBI" id="CHEBI:456215"/>
        <dbReference type="EC" id="6.1.1.9"/>
    </reaction>
</comment>
<evidence type="ECO:0000256" key="2">
    <source>
        <dbReference type="ARBA" id="ARBA00011245"/>
    </source>
</evidence>
<evidence type="ECO:0000259" key="14">
    <source>
        <dbReference type="Pfam" id="PF08264"/>
    </source>
</evidence>
<dbReference type="SUPFAM" id="SSF46589">
    <property type="entry name" value="tRNA-binding arm"/>
    <property type="match status" value="1"/>
</dbReference>
<dbReference type="InterPro" id="IPR009080">
    <property type="entry name" value="tRNAsynth_Ia_anticodon-bd"/>
</dbReference>
<dbReference type="GO" id="GO:0004832">
    <property type="term" value="F:valine-tRNA ligase activity"/>
    <property type="evidence" value="ECO:0007669"/>
    <property type="project" value="UniProtKB-UniRule"/>
</dbReference>
<feature type="domain" description="Valyl-tRNA synthetase tRNA-binding arm" evidence="15">
    <location>
        <begin position="906"/>
        <end position="969"/>
    </location>
</feature>
<gene>
    <name evidence="12 16" type="primary">valS</name>
    <name evidence="16" type="ORF">GCM10010136_04510</name>
</gene>
<evidence type="ECO:0000313" key="17">
    <source>
        <dbReference type="Proteomes" id="UP000641137"/>
    </source>
</evidence>
<evidence type="ECO:0000259" key="15">
    <source>
        <dbReference type="Pfam" id="PF10458"/>
    </source>
</evidence>
<keyword evidence="4 12" id="KW-0436">Ligase</keyword>
<feature type="domain" description="Methionyl/Valyl/Leucyl/Isoleucyl-tRNA synthetase anticodon-binding" evidence="14">
    <location>
        <begin position="701"/>
        <end position="845"/>
    </location>
</feature>
<comment type="domain">
    <text evidence="12">ValRS has two distinct active sites: one for aminoacylation and one for editing. The misactivated threonine is translocated from the active site to the editing site.</text>
</comment>
<dbReference type="NCBIfam" id="NF004349">
    <property type="entry name" value="PRK05729.1"/>
    <property type="match status" value="1"/>
</dbReference>
<evidence type="ECO:0000256" key="8">
    <source>
        <dbReference type="ARBA" id="ARBA00023054"/>
    </source>
</evidence>
<dbReference type="PROSITE" id="PS00178">
    <property type="entry name" value="AA_TRNA_LIGASE_I"/>
    <property type="match status" value="1"/>
</dbReference>
<dbReference type="SUPFAM" id="SSF50677">
    <property type="entry name" value="ValRS/IleRS/LeuRS editing domain"/>
    <property type="match status" value="1"/>
</dbReference>
<evidence type="ECO:0000256" key="10">
    <source>
        <dbReference type="ARBA" id="ARBA00047552"/>
    </source>
</evidence>
<dbReference type="PANTHER" id="PTHR11946:SF93">
    <property type="entry name" value="VALINE--TRNA LIGASE, CHLOROPLASTIC_MITOCHONDRIAL 2"/>
    <property type="match status" value="1"/>
</dbReference>
<dbReference type="GO" id="GO:0006438">
    <property type="term" value="P:valyl-tRNA aminoacylation"/>
    <property type="evidence" value="ECO:0007669"/>
    <property type="project" value="UniProtKB-UniRule"/>
</dbReference>
<comment type="subcellular location">
    <subcellularLocation>
        <location evidence="1 12">Cytoplasm</location>
    </subcellularLocation>
</comment>
<dbReference type="PRINTS" id="PR00986">
    <property type="entry name" value="TRNASYNTHVAL"/>
</dbReference>
<dbReference type="Proteomes" id="UP000641137">
    <property type="component" value="Unassembled WGS sequence"/>
</dbReference>
<evidence type="ECO:0000256" key="5">
    <source>
        <dbReference type="ARBA" id="ARBA00022741"/>
    </source>
</evidence>
<evidence type="ECO:0000259" key="13">
    <source>
        <dbReference type="Pfam" id="PF00133"/>
    </source>
</evidence>
<accession>A0A8J3GG79</accession>
<name>A0A8J3GG79_9HYPH</name>
<evidence type="ECO:0000313" key="16">
    <source>
        <dbReference type="EMBL" id="GHC63040.1"/>
    </source>
</evidence>
<dbReference type="InterPro" id="IPR019499">
    <property type="entry name" value="Val-tRNA_synth_tRNA-bd"/>
</dbReference>
<dbReference type="InterPro" id="IPR014729">
    <property type="entry name" value="Rossmann-like_a/b/a_fold"/>
</dbReference>
<sequence length="974" mass="110023">MLEKTYDAKSVEPKISREWQDKDAFRAGAGSKPGAETFTIVIPPPNVTGSLHMGHALNNTIQDILVRFERMRGKDVLWQPGMDHAGIATQMVVERKLAAEKQPTRRELGREAFVDKIWEWKEESGGLIFNQLKRLGASCDWSRERFTMDEGLSQAVLEVFVSLYRDGLIYRGKRLVNWDPKFETAISDMEVENKEVDGHMWHFKYPLAGGETYTYVEKDAGGNVTFSEERDYISIATTRPETMLGDGAVAVHPDDERYAPIVGKLCEIPVGPKEHRRLIPIITDEYPEMDFGSGAVKITGAHDFNDYQVAKRNHIPLYRLMDNQARMRADGEPYAYYAEQAQKIARTGELPSENEVDEINLVPEEYRGLDRYDARKRIVDAINAEGLAVTTLDEEGNAIPYVENKKIMQPFGDRSGVVIEPMLTDQWFVDNKALAGPALDAVRNGRTNFVPKNWEKTYNNWLENIEPWCISRQLWWGHQIPAWYGPDGKVFVAKSEKEALDQAVEFYLAVDGPWKAFVEDKLENFKPEEILTRDEDVLDTWFSSALWPFSTLGWPEKTPELARYYPTSVLVTGFDIIPFWVVRMMQMGLHFMKDESGQAVAPFHTVYIHALVRDKNGNKMSKSKGNVIDPLELIEEYGADALRFTLAIMAAQGRDVKLDPARIAGYRNFGTKLWNATRFAQMNGVSGAGDFTPGDATQTVNRWILTELSRTVAEVTQGIERYRFNEAADAAYKFVWNQFCDWYLELLKPVFMGEDEAAKHEAQRCVAYVLDEAYKLLHPFMPFMTEELWGLTASEGVREGLLCHAEWPVAEFADEAAAGEINWLVDLISGIRSVRADSNVPAGAMAPLVMVAPDPLTQERVARHEAVIKRLARVEHLSSATDAPKGAAQLVVGETVYCLPLGALIDVSAEKARLQKDITKTRSEIERIEKKLSNEKFVANAPEEIVLAEREKQSELATLLAKLETALSRVIEAE</sequence>
<evidence type="ECO:0000256" key="3">
    <source>
        <dbReference type="ARBA" id="ARBA00022490"/>
    </source>
</evidence>
<dbReference type="FunFam" id="1.10.287.380:FF:000001">
    <property type="entry name" value="Valine--tRNA ligase"/>
    <property type="match status" value="1"/>
</dbReference>
<dbReference type="InterPro" id="IPR033705">
    <property type="entry name" value="Anticodon_Ia_Val"/>
</dbReference>
<dbReference type="GO" id="GO:0002161">
    <property type="term" value="F:aminoacyl-tRNA deacylase activity"/>
    <property type="evidence" value="ECO:0007669"/>
    <property type="project" value="InterPro"/>
</dbReference>
<evidence type="ECO:0000256" key="6">
    <source>
        <dbReference type="ARBA" id="ARBA00022840"/>
    </source>
</evidence>
<dbReference type="EC" id="6.1.1.9" evidence="12"/>
<reference evidence="16" key="1">
    <citation type="journal article" date="2014" name="Int. J. Syst. Evol. Microbiol.">
        <title>Complete genome sequence of Corynebacterium casei LMG S-19264T (=DSM 44701T), isolated from a smear-ripened cheese.</title>
        <authorList>
            <consortium name="US DOE Joint Genome Institute (JGI-PGF)"/>
            <person name="Walter F."/>
            <person name="Albersmeier A."/>
            <person name="Kalinowski J."/>
            <person name="Ruckert C."/>
        </authorList>
    </citation>
    <scope>NUCLEOTIDE SEQUENCE</scope>
    <source>
        <strain evidence="16">KCTC 42097</strain>
    </source>
</reference>
<dbReference type="InterPro" id="IPR013155">
    <property type="entry name" value="M/V/L/I-tRNA-synth_anticd-bd"/>
</dbReference>
<dbReference type="SUPFAM" id="SSF47323">
    <property type="entry name" value="Anticodon-binding domain of a subclass of class I aminoacyl-tRNA synthetases"/>
    <property type="match status" value="1"/>
</dbReference>
<feature type="short sequence motif" description="'HIGH' region" evidence="12">
    <location>
        <begin position="45"/>
        <end position="55"/>
    </location>
</feature>
<dbReference type="InterPro" id="IPR010978">
    <property type="entry name" value="tRNA-bd_arm"/>
</dbReference>
<dbReference type="Gene3D" id="3.40.50.620">
    <property type="entry name" value="HUPs"/>
    <property type="match status" value="2"/>
</dbReference>
<keyword evidence="8 12" id="KW-0175">Coiled coil</keyword>
<protein>
    <recommendedName>
        <fullName evidence="12">Valine--tRNA ligase</fullName>
        <ecNumber evidence="12">6.1.1.9</ecNumber>
    </recommendedName>
    <alternativeName>
        <fullName evidence="12">Valyl-tRNA synthetase</fullName>
        <shortName evidence="12">ValRS</shortName>
    </alternativeName>
</protein>
<dbReference type="Pfam" id="PF00133">
    <property type="entry name" value="tRNA-synt_1"/>
    <property type="match status" value="1"/>
</dbReference>
<dbReference type="GO" id="GO:0005829">
    <property type="term" value="C:cytosol"/>
    <property type="evidence" value="ECO:0007669"/>
    <property type="project" value="TreeGrafter"/>
</dbReference>
<comment type="similarity">
    <text evidence="11 12">Belongs to the class-I aminoacyl-tRNA synthetase family. ValS type 1 subfamily.</text>
</comment>